<evidence type="ECO:0000256" key="12">
    <source>
        <dbReference type="SAM" id="Phobius"/>
    </source>
</evidence>
<dbReference type="PROSITE" id="PS50198">
    <property type="entry name" value="PPIC_PPIASE_2"/>
    <property type="match status" value="1"/>
</dbReference>
<keyword evidence="4 12" id="KW-0812">Transmembrane</keyword>
<dbReference type="RefSeq" id="WP_008870608.1">
    <property type="nucleotide sequence ID" value="NZ_ACJN02000003.1"/>
</dbReference>
<organism evidence="14 15">
    <name type="scientific">Desulfonatronospira thiodismutans ASO3-1</name>
    <dbReference type="NCBI Taxonomy" id="555779"/>
    <lineage>
        <taxon>Bacteria</taxon>
        <taxon>Pseudomonadati</taxon>
        <taxon>Thermodesulfobacteriota</taxon>
        <taxon>Desulfovibrionia</taxon>
        <taxon>Desulfovibrionales</taxon>
        <taxon>Desulfonatronovibrionaceae</taxon>
        <taxon>Desulfonatronospira</taxon>
    </lineage>
</organism>
<dbReference type="InterPro" id="IPR000297">
    <property type="entry name" value="PPIase_PpiC"/>
</dbReference>
<gene>
    <name evidence="14" type="ORF">Dthio_PD0576</name>
</gene>
<comment type="subcellular location">
    <subcellularLocation>
        <location evidence="1">Cell inner membrane</location>
        <topology evidence="1">Single-pass type II membrane protein</topology>
        <orientation evidence="1">Periplasmic side</orientation>
    </subcellularLocation>
</comment>
<evidence type="ECO:0000256" key="7">
    <source>
        <dbReference type="ARBA" id="ARBA00023186"/>
    </source>
</evidence>
<dbReference type="SUPFAM" id="SSF54534">
    <property type="entry name" value="FKBP-like"/>
    <property type="match status" value="1"/>
</dbReference>
<dbReference type="PROSITE" id="PS01096">
    <property type="entry name" value="PPIC_PPIASE_1"/>
    <property type="match status" value="1"/>
</dbReference>
<dbReference type="EMBL" id="ACJN02000003">
    <property type="protein sequence ID" value="EFI33250.1"/>
    <property type="molecule type" value="Genomic_DNA"/>
</dbReference>
<dbReference type="SUPFAM" id="SSF109998">
    <property type="entry name" value="Triger factor/SurA peptide-binding domain-like"/>
    <property type="match status" value="1"/>
</dbReference>
<evidence type="ECO:0000256" key="4">
    <source>
        <dbReference type="ARBA" id="ARBA00022692"/>
    </source>
</evidence>
<sequence length="628" mass="72375">MLDIMRRNAQSWIVKVLFGVIVIVFVFWGVGSFTEDDRETLAVINGEPISIQEFARAYESTAHSMREQNPGLSREDMRSMQLREQVFNQMVNSKLLVQKASQLGLSVSREQLQQEITSLPAFFDEENRFDPQRYEQVLRSHRLTPSQFERDFRHNLLMEKMEEYVSLPAKPNEHEVQEFFNYVRSQAKIDYKLFEADEFHDKVSITEEQIKEYYQDNQDRFMEPEKIRIAHLELSPDALAGAQRVSSEEVEAYFQSHQSEFEQPEEVKARHILVEVEEDAPELEQEQARERIEQILAELEMGQSFEELAREHSQCPSAAEGGDLGRFGRGEMVEPFEEAAFDLTPGEVSSPVQTRFGWHLIKVEEYVEAASPDLEEVEDEIRRKIGREKAADQIGDYADDVLEIVVAGGSLKEAADSLGLELKETDYFSREQGPEELELPGEALDRLFNLMEGEVTESPIMLDNGYLYAEKTGVREARSLELEKVEDEIVEELTRQKSMEMAEKAAGDKLDKILDEAVEPEELDLVTSEPFDRQGFIPGLGMNPQLAEQAFVQDTGSWLPEVKSTDAGYIVARVNEHIEPDMEQFEQEKDQWMQSYAQMQRQQVFNSYITMLRSRADINMVRPEVLDN</sequence>
<dbReference type="Gene3D" id="1.10.4030.10">
    <property type="entry name" value="Porin chaperone SurA, peptide-binding domain"/>
    <property type="match status" value="1"/>
</dbReference>
<dbReference type="AlphaFoldDB" id="D6SRD4"/>
<feature type="transmembrane region" description="Helical" evidence="12">
    <location>
        <begin position="12"/>
        <end position="31"/>
    </location>
</feature>
<dbReference type="eggNOG" id="COG0760">
    <property type="taxonomic scope" value="Bacteria"/>
</dbReference>
<dbReference type="Gene3D" id="6.10.140.970">
    <property type="match status" value="1"/>
</dbReference>
<reference evidence="14" key="1">
    <citation type="submission" date="2010-05" db="EMBL/GenBank/DDBJ databases">
        <title>The draft genome of Desulfonatronospira thiodismutans ASO3-1.</title>
        <authorList>
            <consortium name="US DOE Joint Genome Institute (JGI-PGF)"/>
            <person name="Lucas S."/>
            <person name="Copeland A."/>
            <person name="Lapidus A."/>
            <person name="Cheng J.-F."/>
            <person name="Bruce D."/>
            <person name="Goodwin L."/>
            <person name="Pitluck S."/>
            <person name="Chertkov O."/>
            <person name="Brettin T."/>
            <person name="Detter J.C."/>
            <person name="Han C."/>
            <person name="Land M.L."/>
            <person name="Hauser L."/>
            <person name="Kyrpides N."/>
            <person name="Mikhailova N."/>
            <person name="Muyzer G."/>
            <person name="Woyke T."/>
        </authorList>
    </citation>
    <scope>NUCLEOTIDE SEQUENCE [LARGE SCALE GENOMIC DNA]</scope>
    <source>
        <strain evidence="14">ASO3-1</strain>
    </source>
</reference>
<keyword evidence="7" id="KW-0143">Chaperone</keyword>
<evidence type="ECO:0000256" key="2">
    <source>
        <dbReference type="ARBA" id="ARBA00022475"/>
    </source>
</evidence>
<evidence type="ECO:0000256" key="10">
    <source>
        <dbReference type="ARBA" id="ARBA00042775"/>
    </source>
</evidence>
<dbReference type="InterPro" id="IPR023058">
    <property type="entry name" value="PPIase_PpiC_CS"/>
</dbReference>
<evidence type="ECO:0000313" key="14">
    <source>
        <dbReference type="EMBL" id="EFI33250.1"/>
    </source>
</evidence>
<dbReference type="PANTHER" id="PTHR47529:SF1">
    <property type="entry name" value="PERIPLASMIC CHAPERONE PPID"/>
    <property type="match status" value="1"/>
</dbReference>
<feature type="domain" description="PpiC" evidence="13">
    <location>
        <begin position="264"/>
        <end position="365"/>
    </location>
</feature>
<evidence type="ECO:0000313" key="15">
    <source>
        <dbReference type="Proteomes" id="UP000005496"/>
    </source>
</evidence>
<comment type="similarity">
    <text evidence="8">Belongs to the PpiD chaperone family.</text>
</comment>
<dbReference type="OrthoDB" id="9812372at2"/>
<evidence type="ECO:0000256" key="8">
    <source>
        <dbReference type="ARBA" id="ARBA00038408"/>
    </source>
</evidence>
<accession>D6SRD4</accession>
<dbReference type="Gene3D" id="3.10.50.40">
    <property type="match status" value="1"/>
</dbReference>
<evidence type="ECO:0000256" key="6">
    <source>
        <dbReference type="ARBA" id="ARBA00023136"/>
    </source>
</evidence>
<dbReference type="GO" id="GO:0005886">
    <property type="term" value="C:plasma membrane"/>
    <property type="evidence" value="ECO:0007669"/>
    <property type="project" value="UniProtKB-SubCell"/>
</dbReference>
<evidence type="ECO:0000256" key="1">
    <source>
        <dbReference type="ARBA" id="ARBA00004382"/>
    </source>
</evidence>
<evidence type="ECO:0000256" key="9">
    <source>
        <dbReference type="ARBA" id="ARBA00040743"/>
    </source>
</evidence>
<dbReference type="GO" id="GO:0003755">
    <property type="term" value="F:peptidyl-prolyl cis-trans isomerase activity"/>
    <property type="evidence" value="ECO:0007669"/>
    <property type="project" value="UniProtKB-KW"/>
</dbReference>
<dbReference type="PANTHER" id="PTHR47529">
    <property type="entry name" value="PEPTIDYL-PROLYL CIS-TRANS ISOMERASE D"/>
    <property type="match status" value="1"/>
</dbReference>
<dbReference type="Proteomes" id="UP000005496">
    <property type="component" value="Unassembled WGS sequence"/>
</dbReference>
<keyword evidence="3" id="KW-0997">Cell inner membrane</keyword>
<comment type="caution">
    <text evidence="14">The sequence shown here is derived from an EMBL/GenBank/DDBJ whole genome shotgun (WGS) entry which is preliminary data.</text>
</comment>
<evidence type="ECO:0000256" key="5">
    <source>
        <dbReference type="ARBA" id="ARBA00022989"/>
    </source>
</evidence>
<keyword evidence="6 12" id="KW-0472">Membrane</keyword>
<evidence type="ECO:0000256" key="3">
    <source>
        <dbReference type="ARBA" id="ARBA00022519"/>
    </source>
</evidence>
<keyword evidence="5 12" id="KW-1133">Transmembrane helix</keyword>
<keyword evidence="2" id="KW-1003">Cell membrane</keyword>
<keyword evidence="11" id="KW-0697">Rotamase</keyword>
<dbReference type="Pfam" id="PF13624">
    <property type="entry name" value="SurA_N_3"/>
    <property type="match status" value="1"/>
</dbReference>
<dbReference type="InterPro" id="IPR046357">
    <property type="entry name" value="PPIase_dom_sf"/>
</dbReference>
<dbReference type="Pfam" id="PF00639">
    <property type="entry name" value="Rotamase"/>
    <property type="match status" value="1"/>
</dbReference>
<keyword evidence="11 14" id="KW-0413">Isomerase</keyword>
<dbReference type="InterPro" id="IPR027304">
    <property type="entry name" value="Trigger_fact/SurA_dom_sf"/>
</dbReference>
<name>D6SRD4_9BACT</name>
<dbReference type="InterPro" id="IPR052029">
    <property type="entry name" value="PpiD_chaperone"/>
</dbReference>
<protein>
    <recommendedName>
        <fullName evidence="9">Periplasmic chaperone PpiD</fullName>
    </recommendedName>
    <alternativeName>
        <fullName evidence="10">Periplasmic folding chaperone</fullName>
    </alternativeName>
</protein>
<keyword evidence="15" id="KW-1185">Reference proteome</keyword>
<evidence type="ECO:0000259" key="13">
    <source>
        <dbReference type="PROSITE" id="PS50198"/>
    </source>
</evidence>
<evidence type="ECO:0000256" key="11">
    <source>
        <dbReference type="PROSITE-ProRule" id="PRU00278"/>
    </source>
</evidence>
<proteinExistence type="inferred from homology"/>